<name>A0ABP8MJR2_9BACT</name>
<comment type="caution">
    <text evidence="1">The sequence shown here is derived from an EMBL/GenBank/DDBJ whole genome shotgun (WGS) entry which is preliminary data.</text>
</comment>
<protein>
    <submittedName>
        <fullName evidence="1">Uncharacterized protein</fullName>
    </submittedName>
</protein>
<reference evidence="2" key="1">
    <citation type="journal article" date="2019" name="Int. J. Syst. Evol. Microbiol.">
        <title>The Global Catalogue of Microorganisms (GCM) 10K type strain sequencing project: providing services to taxonomists for standard genome sequencing and annotation.</title>
        <authorList>
            <consortium name="The Broad Institute Genomics Platform"/>
            <consortium name="The Broad Institute Genome Sequencing Center for Infectious Disease"/>
            <person name="Wu L."/>
            <person name="Ma J."/>
        </authorList>
    </citation>
    <scope>NUCLEOTIDE SEQUENCE [LARGE SCALE GENOMIC DNA]</scope>
    <source>
        <strain evidence="2">JCM 17759</strain>
    </source>
</reference>
<keyword evidence="2" id="KW-1185">Reference proteome</keyword>
<dbReference type="Proteomes" id="UP001500840">
    <property type="component" value="Unassembled WGS sequence"/>
</dbReference>
<sequence length="71" mass="7397">MWALSAELVDDVGGVAPVGVDETAADSHGGSVIAFPFATKDAFGERFEAGVDGTFHAAREPYKTAIALRVM</sequence>
<dbReference type="EMBL" id="BAABGA010000024">
    <property type="protein sequence ID" value="GAA4451620.1"/>
    <property type="molecule type" value="Genomic_DNA"/>
</dbReference>
<accession>A0ABP8MJR2</accession>
<evidence type="ECO:0000313" key="2">
    <source>
        <dbReference type="Proteomes" id="UP001500840"/>
    </source>
</evidence>
<proteinExistence type="predicted"/>
<evidence type="ECO:0000313" key="1">
    <source>
        <dbReference type="EMBL" id="GAA4451620.1"/>
    </source>
</evidence>
<organism evidence="1 2">
    <name type="scientific">Novipirellula rosea</name>
    <dbReference type="NCBI Taxonomy" id="1031540"/>
    <lineage>
        <taxon>Bacteria</taxon>
        <taxon>Pseudomonadati</taxon>
        <taxon>Planctomycetota</taxon>
        <taxon>Planctomycetia</taxon>
        <taxon>Pirellulales</taxon>
        <taxon>Pirellulaceae</taxon>
        <taxon>Novipirellula</taxon>
    </lineage>
</organism>
<gene>
    <name evidence="1" type="ORF">GCM10023156_19870</name>
</gene>